<dbReference type="Proteomes" id="UP000309340">
    <property type="component" value="Unassembled WGS sequence"/>
</dbReference>
<organism evidence="9 10">
    <name type="scientific">Friedmanniomyces simplex</name>
    <dbReference type="NCBI Taxonomy" id="329884"/>
    <lineage>
        <taxon>Eukaryota</taxon>
        <taxon>Fungi</taxon>
        <taxon>Dikarya</taxon>
        <taxon>Ascomycota</taxon>
        <taxon>Pezizomycotina</taxon>
        <taxon>Dothideomycetes</taxon>
        <taxon>Dothideomycetidae</taxon>
        <taxon>Mycosphaerellales</taxon>
        <taxon>Teratosphaeriaceae</taxon>
        <taxon>Friedmanniomyces</taxon>
    </lineage>
</organism>
<dbReference type="Gene3D" id="3.30.1330.10">
    <property type="entry name" value="PurM-like, N-terminal domain"/>
    <property type="match status" value="1"/>
</dbReference>
<evidence type="ECO:0000256" key="1">
    <source>
        <dbReference type="ARBA" id="ARBA00004686"/>
    </source>
</evidence>
<dbReference type="Pfam" id="PF02769">
    <property type="entry name" value="AIRS_C"/>
    <property type="match status" value="1"/>
</dbReference>
<dbReference type="GO" id="GO:0005524">
    <property type="term" value="F:ATP binding"/>
    <property type="evidence" value="ECO:0007669"/>
    <property type="project" value="UniProtKB-KW"/>
</dbReference>
<name>A0A4U0X7W2_9PEZI</name>
<evidence type="ECO:0000256" key="5">
    <source>
        <dbReference type="ARBA" id="ARBA00022755"/>
    </source>
</evidence>
<evidence type="ECO:0000256" key="3">
    <source>
        <dbReference type="ARBA" id="ARBA00022598"/>
    </source>
</evidence>
<keyword evidence="10" id="KW-1185">Reference proteome</keyword>
<keyword evidence="5" id="KW-0658">Purine biosynthesis</keyword>
<evidence type="ECO:0000259" key="8">
    <source>
        <dbReference type="Pfam" id="PF02769"/>
    </source>
</evidence>
<dbReference type="GO" id="GO:0004641">
    <property type="term" value="F:phosphoribosylformylglycinamidine cyclo-ligase activity"/>
    <property type="evidence" value="ECO:0007669"/>
    <property type="project" value="UniProtKB-EC"/>
</dbReference>
<dbReference type="Gene3D" id="3.90.650.10">
    <property type="entry name" value="PurM-like C-terminal domain"/>
    <property type="match status" value="1"/>
</dbReference>
<dbReference type="EMBL" id="NAJQ01000301">
    <property type="protein sequence ID" value="TKA72634.1"/>
    <property type="molecule type" value="Genomic_DNA"/>
</dbReference>
<dbReference type="GO" id="GO:0005829">
    <property type="term" value="C:cytosol"/>
    <property type="evidence" value="ECO:0007669"/>
    <property type="project" value="TreeGrafter"/>
</dbReference>
<dbReference type="GO" id="GO:0006189">
    <property type="term" value="P:'de novo' IMP biosynthetic process"/>
    <property type="evidence" value="ECO:0007669"/>
    <property type="project" value="UniProtKB-UniPathway"/>
</dbReference>
<reference evidence="9 10" key="1">
    <citation type="submission" date="2017-03" db="EMBL/GenBank/DDBJ databases">
        <title>Genomes of endolithic fungi from Antarctica.</title>
        <authorList>
            <person name="Coleine C."/>
            <person name="Masonjones S."/>
            <person name="Stajich J.E."/>
        </authorList>
    </citation>
    <scope>NUCLEOTIDE SEQUENCE [LARGE SCALE GENOMIC DNA]</scope>
    <source>
        <strain evidence="9 10">CCFEE 5184</strain>
    </source>
</reference>
<comment type="pathway">
    <text evidence="1">Purine metabolism; IMP biosynthesis via de novo pathway; 5-amino-1-(5-phospho-D-ribosyl)imidazole from N(2)-formyl-N(1)-(5-phospho-D-ribosyl)glycinamide: step 2/2.</text>
</comment>
<dbReference type="SUPFAM" id="SSF56042">
    <property type="entry name" value="PurM C-terminal domain-like"/>
    <property type="match status" value="1"/>
</dbReference>
<dbReference type="NCBIfam" id="TIGR00878">
    <property type="entry name" value="purM"/>
    <property type="match status" value="1"/>
</dbReference>
<keyword evidence="6" id="KW-0067">ATP-binding</keyword>
<dbReference type="UniPathway" id="UPA00074">
    <property type="reaction ID" value="UER00129"/>
</dbReference>
<dbReference type="InterPro" id="IPR004733">
    <property type="entry name" value="PurM_cligase"/>
</dbReference>
<proteinExistence type="predicted"/>
<gene>
    <name evidence="9" type="ORF">B0A55_05981</name>
</gene>
<dbReference type="FunFam" id="3.90.650.10:FF:000007">
    <property type="entry name" value="Trifunctional purine biosynthetic protein adenosine-3"/>
    <property type="match status" value="1"/>
</dbReference>
<dbReference type="Pfam" id="PF00586">
    <property type="entry name" value="AIRS"/>
    <property type="match status" value="1"/>
</dbReference>
<accession>A0A4U0X7W2</accession>
<evidence type="ECO:0000259" key="7">
    <source>
        <dbReference type="Pfam" id="PF00586"/>
    </source>
</evidence>
<dbReference type="InterPro" id="IPR016188">
    <property type="entry name" value="PurM-like_N"/>
</dbReference>
<dbReference type="InterPro" id="IPR010918">
    <property type="entry name" value="PurM-like_C_dom"/>
</dbReference>
<feature type="domain" description="PurM-like N-terminal" evidence="7">
    <location>
        <begin position="1"/>
        <end position="74"/>
    </location>
</feature>
<sequence length="265" mass="28374">MNVNDLVVQGAEPLTFLDYFACGKLDVGTVESFVEGVAEGCRQAGCALVGGETAEMPSMYADGEYDAAGTATGAIRRGDKLLPRKESMVAGDVLLGLQSNGVHSNGFSLVRKILEKEKLDVKDAAPWNKSVTVAESLLTPTRIYVKPCLEVHRRGLVKGMAHITGGGLLENVPRMLPDSLASEIDVSAWEMPAVFQWLQRAGDVTAAEMARVFNNGIGMVLVVPAAQVNEAESLLQEAGETSIRIGVLVERTGEACLLKKLESWK</sequence>
<dbReference type="AlphaFoldDB" id="A0A4U0X7W2"/>
<evidence type="ECO:0000256" key="4">
    <source>
        <dbReference type="ARBA" id="ARBA00022741"/>
    </source>
</evidence>
<dbReference type="SUPFAM" id="SSF55326">
    <property type="entry name" value="PurM N-terminal domain-like"/>
    <property type="match status" value="1"/>
</dbReference>
<keyword evidence="4" id="KW-0547">Nucleotide-binding</keyword>
<dbReference type="OrthoDB" id="2018833at2759"/>
<protein>
    <recommendedName>
        <fullName evidence="2">phosphoribosylformylglycinamidine cyclo-ligase</fullName>
        <ecNumber evidence="2">6.3.3.1</ecNumber>
    </recommendedName>
</protein>
<keyword evidence="3" id="KW-0436">Ligase</keyword>
<dbReference type="GO" id="GO:0046084">
    <property type="term" value="P:adenine biosynthetic process"/>
    <property type="evidence" value="ECO:0007669"/>
    <property type="project" value="TreeGrafter"/>
</dbReference>
<dbReference type="GO" id="GO:0004637">
    <property type="term" value="F:phosphoribosylamine-glycine ligase activity"/>
    <property type="evidence" value="ECO:0007669"/>
    <property type="project" value="TreeGrafter"/>
</dbReference>
<dbReference type="CDD" id="cd02196">
    <property type="entry name" value="PurM"/>
    <property type="match status" value="1"/>
</dbReference>
<evidence type="ECO:0000256" key="6">
    <source>
        <dbReference type="ARBA" id="ARBA00022840"/>
    </source>
</evidence>
<evidence type="ECO:0000313" key="10">
    <source>
        <dbReference type="Proteomes" id="UP000309340"/>
    </source>
</evidence>
<comment type="caution">
    <text evidence="9">The sequence shown here is derived from an EMBL/GenBank/DDBJ whole genome shotgun (WGS) entry which is preliminary data.</text>
</comment>
<evidence type="ECO:0000256" key="2">
    <source>
        <dbReference type="ARBA" id="ARBA00013047"/>
    </source>
</evidence>
<dbReference type="InterPro" id="IPR036921">
    <property type="entry name" value="PurM-like_N_sf"/>
</dbReference>
<feature type="domain" description="PurM-like C-terminal" evidence="8">
    <location>
        <begin position="90"/>
        <end position="255"/>
    </location>
</feature>
<dbReference type="InterPro" id="IPR036676">
    <property type="entry name" value="PurM-like_C_sf"/>
</dbReference>
<evidence type="ECO:0000313" key="9">
    <source>
        <dbReference type="EMBL" id="TKA72634.1"/>
    </source>
</evidence>
<dbReference type="EC" id="6.3.3.1" evidence="2"/>
<dbReference type="PANTHER" id="PTHR10520">
    <property type="entry name" value="TRIFUNCTIONAL PURINE BIOSYNTHETIC PROTEIN ADENOSINE-3-RELATED"/>
    <property type="match status" value="1"/>
</dbReference>
<dbReference type="PANTHER" id="PTHR10520:SF12">
    <property type="entry name" value="TRIFUNCTIONAL PURINE BIOSYNTHETIC PROTEIN ADENOSINE-3"/>
    <property type="match status" value="1"/>
</dbReference>
<dbReference type="STRING" id="329884.A0A4U0X7W2"/>